<keyword evidence="2" id="KW-1003">Cell membrane</keyword>
<evidence type="ECO:0000313" key="11">
    <source>
        <dbReference type="Proteomes" id="UP000050956"/>
    </source>
</evidence>
<feature type="transmembrane region" description="Helical" evidence="8">
    <location>
        <begin position="108"/>
        <end position="126"/>
    </location>
</feature>
<dbReference type="OrthoDB" id="597333at2"/>
<organism evidence="10 11">
    <name type="scientific">Stenotrophomonas ginsengisoli</name>
    <dbReference type="NCBI Taxonomy" id="336566"/>
    <lineage>
        <taxon>Bacteria</taxon>
        <taxon>Pseudomonadati</taxon>
        <taxon>Pseudomonadota</taxon>
        <taxon>Gammaproteobacteria</taxon>
        <taxon>Lysobacterales</taxon>
        <taxon>Lysobacteraceae</taxon>
        <taxon>Stenotrophomonas</taxon>
    </lineage>
</organism>
<dbReference type="RefSeq" id="WP_057637927.1">
    <property type="nucleotide sequence ID" value="NZ_LDJM01000021.1"/>
</dbReference>
<name>A0A0R0D5D0_9GAMM</name>
<comment type="caution">
    <text evidence="10">The sequence shown here is derived from an EMBL/GenBank/DDBJ whole genome shotgun (WGS) entry which is preliminary data.</text>
</comment>
<keyword evidence="6" id="KW-0175">Coiled coil</keyword>
<feature type="transmembrane region" description="Helical" evidence="8">
    <location>
        <begin position="288"/>
        <end position="306"/>
    </location>
</feature>
<sequence>MVSQALFAVCGALLLLAAAVALWHGPALSKQKKQATQHVESMLQNRQAAGNGQRPAGLATPPRTSEQAAWQSWLMRANLPPSSRTALLMCLPPLLVSLFSVLRSGSLLLGLFALLLCSAGVALWWYRRVKKIQARMIAQLPDFLEHMVRIAAVGNSLPMAFQGATAHSVAPLRPVLENAQIYTRAGMDMDRALLLAAQAWQVKPLEMLAVVMGTSMRIGGRSDQILQRMADFMRDLEQAQREFSATTSETRMSAWVLGLLPLACGLMMALVNPDFFTPMFSEPLGKKIIAIALALEVIGATLLWRLSRSI</sequence>
<evidence type="ECO:0000256" key="5">
    <source>
        <dbReference type="ARBA" id="ARBA00023136"/>
    </source>
</evidence>
<keyword evidence="3 8" id="KW-0812">Transmembrane</keyword>
<evidence type="ECO:0000313" key="10">
    <source>
        <dbReference type="EMBL" id="KRG76805.1"/>
    </source>
</evidence>
<protein>
    <recommendedName>
        <fullName evidence="9">Type II secretion system protein GspF domain-containing protein</fullName>
    </recommendedName>
</protein>
<evidence type="ECO:0000256" key="7">
    <source>
        <dbReference type="SAM" id="MobiDB-lite"/>
    </source>
</evidence>
<dbReference type="EMBL" id="LDJM01000021">
    <property type="protein sequence ID" value="KRG76805.1"/>
    <property type="molecule type" value="Genomic_DNA"/>
</dbReference>
<feature type="region of interest" description="Disordered" evidence="7">
    <location>
        <begin position="39"/>
        <end position="62"/>
    </location>
</feature>
<accession>A0A0R0D5D0</accession>
<evidence type="ECO:0000256" key="3">
    <source>
        <dbReference type="ARBA" id="ARBA00022692"/>
    </source>
</evidence>
<reference evidence="10 11" key="1">
    <citation type="submission" date="2015-05" db="EMBL/GenBank/DDBJ databases">
        <title>Genome sequencing and analysis of members of genus Stenotrophomonas.</title>
        <authorList>
            <person name="Patil P.P."/>
            <person name="Midha S."/>
            <person name="Patil P.B."/>
        </authorList>
    </citation>
    <scope>NUCLEOTIDE SEQUENCE [LARGE SCALE GENOMIC DNA]</scope>
    <source>
        <strain evidence="10 11">DSM 24757</strain>
    </source>
</reference>
<keyword evidence="11" id="KW-1185">Reference proteome</keyword>
<dbReference type="PANTHER" id="PTHR35007">
    <property type="entry name" value="INTEGRAL MEMBRANE PROTEIN-RELATED"/>
    <property type="match status" value="1"/>
</dbReference>
<evidence type="ECO:0000259" key="9">
    <source>
        <dbReference type="Pfam" id="PF00482"/>
    </source>
</evidence>
<evidence type="ECO:0000256" key="1">
    <source>
        <dbReference type="ARBA" id="ARBA00004651"/>
    </source>
</evidence>
<feature type="compositionally biased region" description="Polar residues" evidence="7">
    <location>
        <begin position="39"/>
        <end position="50"/>
    </location>
</feature>
<dbReference type="GO" id="GO:0005886">
    <property type="term" value="C:plasma membrane"/>
    <property type="evidence" value="ECO:0007669"/>
    <property type="project" value="UniProtKB-SubCell"/>
</dbReference>
<dbReference type="Pfam" id="PF00482">
    <property type="entry name" value="T2SSF"/>
    <property type="match status" value="1"/>
</dbReference>
<dbReference type="Proteomes" id="UP000050956">
    <property type="component" value="Unassembled WGS sequence"/>
</dbReference>
<feature type="transmembrane region" description="Helical" evidence="8">
    <location>
        <begin position="254"/>
        <end position="276"/>
    </location>
</feature>
<comment type="subcellular location">
    <subcellularLocation>
        <location evidence="1">Cell membrane</location>
        <topology evidence="1">Multi-pass membrane protein</topology>
    </subcellularLocation>
</comment>
<dbReference type="STRING" id="336566.ABB30_08805"/>
<dbReference type="InterPro" id="IPR018076">
    <property type="entry name" value="T2SS_GspF_dom"/>
</dbReference>
<keyword evidence="5 8" id="KW-0472">Membrane</keyword>
<feature type="domain" description="Type II secretion system protein GspF" evidence="9">
    <location>
        <begin position="143"/>
        <end position="268"/>
    </location>
</feature>
<dbReference type="PATRIC" id="fig|336566.3.peg.1170"/>
<feature type="coiled-coil region" evidence="6">
    <location>
        <begin position="222"/>
        <end position="249"/>
    </location>
</feature>
<dbReference type="AlphaFoldDB" id="A0A0R0D5D0"/>
<gene>
    <name evidence="10" type="ORF">ABB30_08805</name>
</gene>
<evidence type="ECO:0000256" key="6">
    <source>
        <dbReference type="SAM" id="Coils"/>
    </source>
</evidence>
<evidence type="ECO:0000256" key="2">
    <source>
        <dbReference type="ARBA" id="ARBA00022475"/>
    </source>
</evidence>
<feature type="transmembrane region" description="Helical" evidence="8">
    <location>
        <begin position="6"/>
        <end position="23"/>
    </location>
</feature>
<proteinExistence type="predicted"/>
<evidence type="ECO:0000256" key="4">
    <source>
        <dbReference type="ARBA" id="ARBA00022989"/>
    </source>
</evidence>
<dbReference type="PANTHER" id="PTHR35007:SF1">
    <property type="entry name" value="PILUS ASSEMBLY PROTEIN"/>
    <property type="match status" value="1"/>
</dbReference>
<evidence type="ECO:0000256" key="8">
    <source>
        <dbReference type="SAM" id="Phobius"/>
    </source>
</evidence>
<keyword evidence="4 8" id="KW-1133">Transmembrane helix</keyword>